<dbReference type="Gene3D" id="1.20.120.450">
    <property type="entry name" value="dinb family like domain"/>
    <property type="match status" value="1"/>
</dbReference>
<dbReference type="EMBL" id="JQCR01000003">
    <property type="protein sequence ID" value="KGE16565.1"/>
    <property type="molecule type" value="Genomic_DNA"/>
</dbReference>
<dbReference type="eggNOG" id="COG2318">
    <property type="taxonomic scope" value="Bacteria"/>
</dbReference>
<reference evidence="4 5" key="1">
    <citation type="submission" date="2014-08" db="EMBL/GenBank/DDBJ databases">
        <authorList>
            <person name="den Bakker H.C."/>
        </authorList>
    </citation>
    <scope>NUCLEOTIDE SEQUENCE [LARGE SCALE GENOMIC DNA]</scope>
    <source>
        <strain evidence="4 5">DSM 18334</strain>
    </source>
</reference>
<dbReference type="Proteomes" id="UP000029734">
    <property type="component" value="Unassembled WGS sequence"/>
</dbReference>
<sequence>MQTLFRYNWKVREEWYQWCEDVSSEELLKPRTGGVGSILKTLFHIADVEWSWIRSIQGKPDFQENFEKYNTLQKVRELDAAFRPEVEQFVLDWNVDLERRIFEDTLADGSTVTDAWGEVMRHVIAHEIHHVGQLSVWAREVGKPPISANVIGKGLMNTLPEGL</sequence>
<proteinExistence type="inferred from homology"/>
<evidence type="ECO:0000256" key="3">
    <source>
        <dbReference type="PIRSR" id="PIRSR607837-1"/>
    </source>
</evidence>
<comment type="similarity">
    <text evidence="1">Belongs to the DinB family.</text>
</comment>
<evidence type="ECO:0000313" key="5">
    <source>
        <dbReference type="Proteomes" id="UP000029734"/>
    </source>
</evidence>
<evidence type="ECO:0000256" key="1">
    <source>
        <dbReference type="ARBA" id="ARBA00008635"/>
    </source>
</evidence>
<organism evidence="4 5">
    <name type="scientific">Paenibacillus wynnii</name>
    <dbReference type="NCBI Taxonomy" id="268407"/>
    <lineage>
        <taxon>Bacteria</taxon>
        <taxon>Bacillati</taxon>
        <taxon>Bacillota</taxon>
        <taxon>Bacilli</taxon>
        <taxon>Bacillales</taxon>
        <taxon>Paenibacillaceae</taxon>
        <taxon>Paenibacillus</taxon>
    </lineage>
</organism>
<dbReference type="InterPro" id="IPR007837">
    <property type="entry name" value="DinB"/>
</dbReference>
<dbReference type="PANTHER" id="PTHR37302">
    <property type="entry name" value="SLR1116 PROTEIN"/>
    <property type="match status" value="1"/>
</dbReference>
<dbReference type="RefSeq" id="WP_036654555.1">
    <property type="nucleotide sequence ID" value="NZ_JQCR01000003.1"/>
</dbReference>
<accession>A0A098M2J5</accession>
<reference evidence="4 5" key="2">
    <citation type="submission" date="2014-10" db="EMBL/GenBank/DDBJ databases">
        <title>Comparative genomics of the Paenibacillus odorifer group.</title>
        <authorList>
            <person name="Tsai Y.-C."/>
            <person name="Martin N."/>
            <person name="Korlach J."/>
            <person name="Wiedmann M."/>
        </authorList>
    </citation>
    <scope>NUCLEOTIDE SEQUENCE [LARGE SCALE GENOMIC DNA]</scope>
    <source>
        <strain evidence="4 5">DSM 18334</strain>
    </source>
</reference>
<dbReference type="InterPro" id="IPR034660">
    <property type="entry name" value="DinB/YfiT-like"/>
</dbReference>
<dbReference type="PANTHER" id="PTHR37302:SF3">
    <property type="entry name" value="DAMAGE-INDUCIBLE PROTEIN DINB"/>
    <property type="match status" value="1"/>
</dbReference>
<dbReference type="OrthoDB" id="25666at2"/>
<evidence type="ECO:0000256" key="2">
    <source>
        <dbReference type="ARBA" id="ARBA00022723"/>
    </source>
</evidence>
<feature type="binding site" evidence="3">
    <location>
        <position position="44"/>
    </location>
    <ligand>
        <name>a divalent metal cation</name>
        <dbReference type="ChEBI" id="CHEBI:60240"/>
    </ligand>
</feature>
<protein>
    <submittedName>
        <fullName evidence="4">Damage-inducible protein DinB</fullName>
    </submittedName>
</protein>
<dbReference type="AlphaFoldDB" id="A0A098M2J5"/>
<gene>
    <name evidence="4" type="ORF">PWYN_17770</name>
</gene>
<dbReference type="STRING" id="268407.PWYN_17770"/>
<keyword evidence="5" id="KW-1185">Reference proteome</keyword>
<keyword evidence="2 3" id="KW-0479">Metal-binding</keyword>
<feature type="binding site" evidence="3">
    <location>
        <position position="130"/>
    </location>
    <ligand>
        <name>a divalent metal cation</name>
        <dbReference type="ChEBI" id="CHEBI:60240"/>
    </ligand>
</feature>
<feature type="binding site" evidence="3">
    <location>
        <position position="126"/>
    </location>
    <ligand>
        <name>a divalent metal cation</name>
        <dbReference type="ChEBI" id="CHEBI:60240"/>
    </ligand>
</feature>
<dbReference type="GO" id="GO:0046872">
    <property type="term" value="F:metal ion binding"/>
    <property type="evidence" value="ECO:0007669"/>
    <property type="project" value="UniProtKB-KW"/>
</dbReference>
<dbReference type="SUPFAM" id="SSF109854">
    <property type="entry name" value="DinB/YfiT-like putative metalloenzymes"/>
    <property type="match status" value="1"/>
</dbReference>
<comment type="caution">
    <text evidence="4">The sequence shown here is derived from an EMBL/GenBank/DDBJ whole genome shotgun (WGS) entry which is preliminary data.</text>
</comment>
<evidence type="ECO:0000313" key="4">
    <source>
        <dbReference type="EMBL" id="KGE16565.1"/>
    </source>
</evidence>
<dbReference type="Pfam" id="PF05163">
    <property type="entry name" value="DinB"/>
    <property type="match status" value="1"/>
</dbReference>
<name>A0A098M2J5_9BACL</name>